<accession>A0ABP6LMR0</accession>
<dbReference type="Proteomes" id="UP001500236">
    <property type="component" value="Unassembled WGS sequence"/>
</dbReference>
<feature type="transmembrane region" description="Helical" evidence="1">
    <location>
        <begin position="81"/>
        <end position="103"/>
    </location>
</feature>
<gene>
    <name evidence="2" type="ORF">GCM10010529_02760</name>
</gene>
<keyword evidence="1" id="KW-1133">Transmembrane helix</keyword>
<keyword evidence="1" id="KW-0812">Transmembrane</keyword>
<evidence type="ECO:0000313" key="3">
    <source>
        <dbReference type="Proteomes" id="UP001500236"/>
    </source>
</evidence>
<dbReference type="EMBL" id="BAAAVT010000002">
    <property type="protein sequence ID" value="GAA3052172.1"/>
    <property type="molecule type" value="Genomic_DNA"/>
</dbReference>
<evidence type="ECO:0000256" key="1">
    <source>
        <dbReference type="SAM" id="Phobius"/>
    </source>
</evidence>
<reference evidence="3" key="1">
    <citation type="journal article" date="2019" name="Int. J. Syst. Evol. Microbiol.">
        <title>The Global Catalogue of Microorganisms (GCM) 10K type strain sequencing project: providing services to taxonomists for standard genome sequencing and annotation.</title>
        <authorList>
            <consortium name="The Broad Institute Genomics Platform"/>
            <consortium name="The Broad Institute Genome Sequencing Center for Infectious Disease"/>
            <person name="Wu L."/>
            <person name="Ma J."/>
        </authorList>
    </citation>
    <scope>NUCLEOTIDE SEQUENCE [LARGE SCALE GENOMIC DNA]</scope>
    <source>
        <strain evidence="3">JCM 14309</strain>
    </source>
</reference>
<dbReference type="RefSeq" id="WP_344682769.1">
    <property type="nucleotide sequence ID" value="NZ_BAAAVT010000002.1"/>
</dbReference>
<evidence type="ECO:0000313" key="2">
    <source>
        <dbReference type="EMBL" id="GAA3052172.1"/>
    </source>
</evidence>
<organism evidence="2 3">
    <name type="scientific">Nesterenkonia aethiopica</name>
    <dbReference type="NCBI Taxonomy" id="269144"/>
    <lineage>
        <taxon>Bacteria</taxon>
        <taxon>Bacillati</taxon>
        <taxon>Actinomycetota</taxon>
        <taxon>Actinomycetes</taxon>
        <taxon>Micrococcales</taxon>
        <taxon>Micrococcaceae</taxon>
        <taxon>Nesterenkonia</taxon>
    </lineage>
</organism>
<keyword evidence="1" id="KW-0472">Membrane</keyword>
<feature type="transmembrane region" description="Helical" evidence="1">
    <location>
        <begin position="139"/>
        <end position="160"/>
    </location>
</feature>
<comment type="caution">
    <text evidence="2">The sequence shown here is derived from an EMBL/GenBank/DDBJ whole genome shotgun (WGS) entry which is preliminary data.</text>
</comment>
<name>A0ABP6LMR0_9MICC</name>
<keyword evidence="3" id="KW-1185">Reference proteome</keyword>
<sequence>MDTSQNPASPHRPPPDGLAGRTGPSLPWYGAVALALLAVPRVVLHDLHLITPGSVLNAALAVGPPLVWVAVAVVMRLRRPFLALLAVGAVYGVLLAVLHLVLWDLNVAGADVRLGGNFEDLPPAAHVLITRGAATVSSLFTGVAVGAVTGLAAGGLRSLLTRSDREPVRGRSR</sequence>
<feature type="transmembrane region" description="Helical" evidence="1">
    <location>
        <begin position="55"/>
        <end position="74"/>
    </location>
</feature>
<proteinExistence type="predicted"/>
<protein>
    <submittedName>
        <fullName evidence="2">Uncharacterized protein</fullName>
    </submittedName>
</protein>